<dbReference type="Pfam" id="PF18962">
    <property type="entry name" value="Por_Secre_tail"/>
    <property type="match status" value="1"/>
</dbReference>
<dbReference type="InterPro" id="IPR019545">
    <property type="entry name" value="DM13_domain"/>
</dbReference>
<dbReference type="EMBL" id="BMDQ01000001">
    <property type="protein sequence ID" value="GGI56673.1"/>
    <property type="molecule type" value="Genomic_DNA"/>
</dbReference>
<protein>
    <recommendedName>
        <fullName evidence="3">DM13 domain-containing protein</fullName>
    </recommendedName>
</protein>
<keyword evidence="5" id="KW-1185">Reference proteome</keyword>
<gene>
    <name evidence="4" type="ORF">GCM10011444_09820</name>
</gene>
<organism evidence="4 5">
    <name type="scientific">Winogradskyella haliclonae</name>
    <dbReference type="NCBI Taxonomy" id="2048558"/>
    <lineage>
        <taxon>Bacteria</taxon>
        <taxon>Pseudomonadati</taxon>
        <taxon>Bacteroidota</taxon>
        <taxon>Flavobacteriia</taxon>
        <taxon>Flavobacteriales</taxon>
        <taxon>Flavobacteriaceae</taxon>
        <taxon>Winogradskyella</taxon>
    </lineage>
</organism>
<feature type="chain" id="PRO_5047281465" description="DM13 domain-containing protein" evidence="2">
    <location>
        <begin position="22"/>
        <end position="236"/>
    </location>
</feature>
<dbReference type="InterPro" id="IPR026444">
    <property type="entry name" value="Secre_tail"/>
</dbReference>
<dbReference type="RefSeq" id="WP_188373574.1">
    <property type="nucleotide sequence ID" value="NZ_BMDQ01000001.1"/>
</dbReference>
<reference evidence="5" key="1">
    <citation type="journal article" date="2019" name="Int. J. Syst. Evol. Microbiol.">
        <title>The Global Catalogue of Microorganisms (GCM) 10K type strain sequencing project: providing services to taxonomists for standard genome sequencing and annotation.</title>
        <authorList>
            <consortium name="The Broad Institute Genomics Platform"/>
            <consortium name="The Broad Institute Genome Sequencing Center for Infectious Disease"/>
            <person name="Wu L."/>
            <person name="Ma J."/>
        </authorList>
    </citation>
    <scope>NUCLEOTIDE SEQUENCE [LARGE SCALE GENOMIC DNA]</scope>
    <source>
        <strain evidence="5">CCM 8681</strain>
    </source>
</reference>
<comment type="caution">
    <text evidence="4">The sequence shown here is derived from an EMBL/GenBank/DDBJ whole genome shotgun (WGS) entry which is preliminary data.</text>
</comment>
<dbReference type="NCBIfam" id="TIGR04183">
    <property type="entry name" value="Por_Secre_tail"/>
    <property type="match status" value="1"/>
</dbReference>
<evidence type="ECO:0000313" key="4">
    <source>
        <dbReference type="EMBL" id="GGI56673.1"/>
    </source>
</evidence>
<evidence type="ECO:0000313" key="5">
    <source>
        <dbReference type="Proteomes" id="UP000624701"/>
    </source>
</evidence>
<evidence type="ECO:0000259" key="3">
    <source>
        <dbReference type="PROSITE" id="PS51549"/>
    </source>
</evidence>
<feature type="signal peptide" evidence="2">
    <location>
        <begin position="1"/>
        <end position="21"/>
    </location>
</feature>
<proteinExistence type="predicted"/>
<accession>A0ABQ2BYT3</accession>
<keyword evidence="1 2" id="KW-0732">Signal</keyword>
<evidence type="ECO:0000256" key="1">
    <source>
        <dbReference type="ARBA" id="ARBA00022729"/>
    </source>
</evidence>
<evidence type="ECO:0000256" key="2">
    <source>
        <dbReference type="SAM" id="SignalP"/>
    </source>
</evidence>
<sequence length="236" mass="25303">MKKQLLFLAVISMASFQFINAQCSRGGSFVQSDPAYAISGDANITFTTSGDKDVIFESNFATVQGADLRVYVSKMDDIKTPGADAIQISSQLINDDGGTGGPGTSPITGMMTFALPSNVELADFDYIVIECIVINERWGYVALGANTGADCASLNLDNNTLSKVAIYPNPSNGNITLQAQTNEDAQVSVYNILGNRVYQKTLALNSEMDLSGLKTGIYLVKIEAEGKQTTKRLIIE</sequence>
<dbReference type="Proteomes" id="UP000624701">
    <property type="component" value="Unassembled WGS sequence"/>
</dbReference>
<name>A0ABQ2BYT3_9FLAO</name>
<dbReference type="PROSITE" id="PS51549">
    <property type="entry name" value="DM13"/>
    <property type="match status" value="1"/>
</dbReference>
<feature type="domain" description="DM13" evidence="3">
    <location>
        <begin position="27"/>
        <end position="144"/>
    </location>
</feature>